<name>A0A1C6VFL7_9ACTN</name>
<proteinExistence type="predicted"/>
<organism evidence="1 2">
    <name type="scientific">Micromonospora citrea</name>
    <dbReference type="NCBI Taxonomy" id="47855"/>
    <lineage>
        <taxon>Bacteria</taxon>
        <taxon>Bacillati</taxon>
        <taxon>Actinomycetota</taxon>
        <taxon>Actinomycetes</taxon>
        <taxon>Micromonosporales</taxon>
        <taxon>Micromonosporaceae</taxon>
        <taxon>Micromonospora</taxon>
    </lineage>
</organism>
<dbReference type="AlphaFoldDB" id="A0A1C6VFL7"/>
<protein>
    <submittedName>
        <fullName evidence="1">Excreted virulence factor EspC, type VII ESX diderm</fullName>
    </submittedName>
</protein>
<reference evidence="2" key="1">
    <citation type="submission" date="2016-06" db="EMBL/GenBank/DDBJ databases">
        <authorList>
            <person name="Varghese N."/>
            <person name="Submissions Spin"/>
        </authorList>
    </citation>
    <scope>NUCLEOTIDE SEQUENCE [LARGE SCALE GENOMIC DNA]</scope>
    <source>
        <strain evidence="2">DSM 43903</strain>
    </source>
</reference>
<dbReference type="RefSeq" id="WP_091102726.1">
    <property type="nucleotide sequence ID" value="NZ_FMHZ01000002.1"/>
</dbReference>
<gene>
    <name evidence="1" type="ORF">GA0070606_4039</name>
</gene>
<dbReference type="STRING" id="47855.GA0070606_4039"/>
<evidence type="ECO:0000313" key="1">
    <source>
        <dbReference type="EMBL" id="SCL64834.1"/>
    </source>
</evidence>
<dbReference type="OrthoDB" id="3403967at2"/>
<dbReference type="EMBL" id="FMHZ01000002">
    <property type="protein sequence ID" value="SCL64834.1"/>
    <property type="molecule type" value="Genomic_DNA"/>
</dbReference>
<evidence type="ECO:0000313" key="2">
    <source>
        <dbReference type="Proteomes" id="UP000199001"/>
    </source>
</evidence>
<accession>A0A1C6VFL7</accession>
<dbReference type="Proteomes" id="UP000199001">
    <property type="component" value="Unassembled WGS sequence"/>
</dbReference>
<keyword evidence="2" id="KW-1185">Reference proteome</keyword>
<sequence>MTEEPITVRPEALRRAASALGDDAYRLAHGLAGATGLVVPAPEWAAGAALTGLESAVHAWFGALGARVAATAGAVRAAAQAYEAVDDRSAGRLTALPR</sequence>